<keyword evidence="2" id="KW-1185">Reference proteome</keyword>
<dbReference type="EMBL" id="BLLN01000003">
    <property type="protein sequence ID" value="GFH71644.1"/>
    <property type="molecule type" value="Genomic_DNA"/>
</dbReference>
<dbReference type="Pfam" id="PF13384">
    <property type="entry name" value="HTH_23"/>
    <property type="match status" value="1"/>
</dbReference>
<evidence type="ECO:0000313" key="1">
    <source>
        <dbReference type="EMBL" id="GFH71644.1"/>
    </source>
</evidence>
<dbReference type="GeneID" id="95069723"/>
<accession>A0ABQ1CMN2</accession>
<name>A0ABQ1CMN2_STRDI</name>
<comment type="caution">
    <text evidence="1">The sequence shown here is derived from an EMBL/GenBank/DDBJ whole genome shotgun (WGS) entry which is preliminary data.</text>
</comment>
<evidence type="ECO:0008006" key="3">
    <source>
        <dbReference type="Google" id="ProtNLM"/>
    </source>
</evidence>
<evidence type="ECO:0000313" key="2">
    <source>
        <dbReference type="Proteomes" id="UP000472710"/>
    </source>
</evidence>
<sequence length="128" mass="13890">MTGDVLDRKSRAALLLARGMPTDRVGRDVGVTGRTIRRWQADPEFAEQVAEFRRAALSETVRTLETVARTAVSVLGRAMTDEDVPVSVRVRAALGVLSTLPTISAHAELEERLAALEAAADARDEAHR</sequence>
<gene>
    <name evidence="1" type="ORF">Sdia_24120</name>
</gene>
<protein>
    <recommendedName>
        <fullName evidence="3">Helix-turn-helix domain-containing protein</fullName>
    </recommendedName>
</protein>
<organism evidence="1 2">
    <name type="scientific">Streptomyces diastaticus subsp. diastaticus</name>
    <dbReference type="NCBI Taxonomy" id="68040"/>
    <lineage>
        <taxon>Bacteria</taxon>
        <taxon>Bacillati</taxon>
        <taxon>Actinomycetota</taxon>
        <taxon>Actinomycetes</taxon>
        <taxon>Kitasatosporales</taxon>
        <taxon>Streptomycetaceae</taxon>
        <taxon>Streptomyces</taxon>
        <taxon>Streptomyces diastaticus group</taxon>
    </lineage>
</organism>
<dbReference type="RefSeq" id="WP_189500003.1">
    <property type="nucleotide sequence ID" value="NZ_BLLN01000003.1"/>
</dbReference>
<reference evidence="1 2" key="1">
    <citation type="submission" date="2020-02" db="EMBL/GenBank/DDBJ databases">
        <title>Whole genome shotgun sequence of Streptomyces diastaticus subsp. diastaticus NBRC 13412.</title>
        <authorList>
            <person name="Ichikawa N."/>
            <person name="Komaki H."/>
            <person name="Tamura T."/>
        </authorList>
    </citation>
    <scope>NUCLEOTIDE SEQUENCE [LARGE SCALE GENOMIC DNA]</scope>
    <source>
        <strain evidence="1 2">NBRC 13412</strain>
    </source>
</reference>
<proteinExistence type="predicted"/>
<dbReference type="Proteomes" id="UP000472710">
    <property type="component" value="Unassembled WGS sequence"/>
</dbReference>